<evidence type="ECO:0000313" key="7">
    <source>
        <dbReference type="Proteomes" id="UP001597371"/>
    </source>
</evidence>
<dbReference type="CDD" id="cd03293">
    <property type="entry name" value="ABC_NrtD_SsuB_transporters"/>
    <property type="match status" value="1"/>
</dbReference>
<dbReference type="Proteomes" id="UP001597371">
    <property type="component" value="Unassembled WGS sequence"/>
</dbReference>
<dbReference type="InterPro" id="IPR003439">
    <property type="entry name" value="ABC_transporter-like_ATP-bd"/>
</dbReference>
<dbReference type="PROSITE" id="PS00211">
    <property type="entry name" value="ABC_TRANSPORTER_1"/>
    <property type="match status" value="1"/>
</dbReference>
<dbReference type="PROSITE" id="PS50893">
    <property type="entry name" value="ABC_TRANSPORTER_2"/>
    <property type="match status" value="1"/>
</dbReference>
<dbReference type="Gene3D" id="3.40.50.300">
    <property type="entry name" value="P-loop containing nucleotide triphosphate hydrolases"/>
    <property type="match status" value="1"/>
</dbReference>
<dbReference type="SUPFAM" id="SSF52540">
    <property type="entry name" value="P-loop containing nucleoside triphosphate hydrolases"/>
    <property type="match status" value="1"/>
</dbReference>
<dbReference type="GO" id="GO:0005524">
    <property type="term" value="F:ATP binding"/>
    <property type="evidence" value="ECO:0007669"/>
    <property type="project" value="UniProtKB-KW"/>
</dbReference>
<feature type="domain" description="ABC transporter" evidence="5">
    <location>
        <begin position="1"/>
        <end position="233"/>
    </location>
</feature>
<evidence type="ECO:0000256" key="1">
    <source>
        <dbReference type="ARBA" id="ARBA00005417"/>
    </source>
</evidence>
<evidence type="ECO:0000313" key="6">
    <source>
        <dbReference type="EMBL" id="MFD2236587.1"/>
    </source>
</evidence>
<dbReference type="InterPro" id="IPR017871">
    <property type="entry name" value="ABC_transporter-like_CS"/>
</dbReference>
<evidence type="ECO:0000256" key="3">
    <source>
        <dbReference type="ARBA" id="ARBA00022741"/>
    </source>
</evidence>
<evidence type="ECO:0000256" key="4">
    <source>
        <dbReference type="ARBA" id="ARBA00022840"/>
    </source>
</evidence>
<evidence type="ECO:0000259" key="5">
    <source>
        <dbReference type="PROSITE" id="PS50893"/>
    </source>
</evidence>
<dbReference type="SMART" id="SM00382">
    <property type="entry name" value="AAA"/>
    <property type="match status" value="1"/>
</dbReference>
<keyword evidence="3" id="KW-0547">Nucleotide-binding</keyword>
<accession>A0ABW5CJ32</accession>
<dbReference type="InterPro" id="IPR027417">
    <property type="entry name" value="P-loop_NTPase"/>
</dbReference>
<gene>
    <name evidence="6" type="ORF">ACFSKQ_03790</name>
</gene>
<reference evidence="7" key="1">
    <citation type="journal article" date="2019" name="Int. J. Syst. Evol. Microbiol.">
        <title>The Global Catalogue of Microorganisms (GCM) 10K type strain sequencing project: providing services to taxonomists for standard genome sequencing and annotation.</title>
        <authorList>
            <consortium name="The Broad Institute Genomics Platform"/>
            <consortium name="The Broad Institute Genome Sequencing Center for Infectious Disease"/>
            <person name="Wu L."/>
            <person name="Ma J."/>
        </authorList>
    </citation>
    <scope>NUCLEOTIDE SEQUENCE [LARGE SCALE GENOMIC DNA]</scope>
    <source>
        <strain evidence="7">ZS-35-S2</strain>
    </source>
</reference>
<evidence type="ECO:0000256" key="2">
    <source>
        <dbReference type="ARBA" id="ARBA00022448"/>
    </source>
</evidence>
<proteinExistence type="inferred from homology"/>
<dbReference type="PANTHER" id="PTHR42788:SF13">
    <property type="entry name" value="ALIPHATIC SULFONATES IMPORT ATP-BINDING PROTEIN SSUB"/>
    <property type="match status" value="1"/>
</dbReference>
<name>A0ABW5CJ32_9HYPH</name>
<keyword evidence="7" id="KW-1185">Reference proteome</keyword>
<organism evidence="6 7">
    <name type="scientific">Aureimonas populi</name>
    <dbReference type="NCBI Taxonomy" id="1701758"/>
    <lineage>
        <taxon>Bacteria</taxon>
        <taxon>Pseudomonadati</taxon>
        <taxon>Pseudomonadota</taxon>
        <taxon>Alphaproteobacteria</taxon>
        <taxon>Hyphomicrobiales</taxon>
        <taxon>Aurantimonadaceae</taxon>
        <taxon>Aureimonas</taxon>
    </lineage>
</organism>
<dbReference type="EMBL" id="JBHUIJ010000004">
    <property type="protein sequence ID" value="MFD2236587.1"/>
    <property type="molecule type" value="Genomic_DNA"/>
</dbReference>
<protein>
    <submittedName>
        <fullName evidence="6">ABC transporter ATP-binding protein</fullName>
    </submittedName>
</protein>
<dbReference type="Pfam" id="PF00005">
    <property type="entry name" value="ABC_tran"/>
    <property type="match status" value="1"/>
</dbReference>
<dbReference type="RefSeq" id="WP_209737773.1">
    <property type="nucleotide sequence ID" value="NZ_CP072611.1"/>
</dbReference>
<dbReference type="PANTHER" id="PTHR42788">
    <property type="entry name" value="TAURINE IMPORT ATP-BINDING PROTEIN-RELATED"/>
    <property type="match status" value="1"/>
</dbReference>
<sequence length="263" mass="28312">MRGASITLERTSIDVPGRRIVSDIDLRIEAGEFVCLLGPSGCGKSTILNAIAGFMRAGGRLLVDGKPVAGPGPDRGVVFQSSEALFPWLSVEENVAYGLKLRKVPRARQREICAHYLSMVGLAHAAGQFPAQLSGGMRQRVQIARVLANEPAVVLMDEPFGALDAQTREVLQREVQRIWQATRTTFLFVTHDIAEAVLLADRVVTMTAGPAAGIKSVTAIDIPHPRDPTSPDFARVQRALREIIADEVRRAMGEQPGMAGAAA</sequence>
<keyword evidence="4 6" id="KW-0067">ATP-binding</keyword>
<dbReference type="InterPro" id="IPR050166">
    <property type="entry name" value="ABC_transporter_ATP-bind"/>
</dbReference>
<comment type="similarity">
    <text evidence="1">Belongs to the ABC transporter superfamily.</text>
</comment>
<keyword evidence="2" id="KW-0813">Transport</keyword>
<comment type="caution">
    <text evidence="6">The sequence shown here is derived from an EMBL/GenBank/DDBJ whole genome shotgun (WGS) entry which is preliminary data.</text>
</comment>
<dbReference type="InterPro" id="IPR003593">
    <property type="entry name" value="AAA+_ATPase"/>
</dbReference>